<dbReference type="Pfam" id="PF04480">
    <property type="entry name" value="DUF559"/>
    <property type="match status" value="1"/>
</dbReference>
<dbReference type="AlphaFoldDB" id="A0A1G7VP40"/>
<protein>
    <submittedName>
        <fullName evidence="2">Very-short-patch-repair endonuclease</fullName>
    </submittedName>
</protein>
<keyword evidence="2" id="KW-0378">Hydrolase</keyword>
<proteinExistence type="predicted"/>
<dbReference type="SUPFAM" id="SSF52980">
    <property type="entry name" value="Restriction endonuclease-like"/>
    <property type="match status" value="1"/>
</dbReference>
<dbReference type="Proteomes" id="UP000198967">
    <property type="component" value="Unassembled WGS sequence"/>
</dbReference>
<dbReference type="InterPro" id="IPR007569">
    <property type="entry name" value="DUF559"/>
</dbReference>
<dbReference type="GO" id="GO:0004519">
    <property type="term" value="F:endonuclease activity"/>
    <property type="evidence" value="ECO:0007669"/>
    <property type="project" value="UniProtKB-KW"/>
</dbReference>
<dbReference type="EMBL" id="FNBE01000013">
    <property type="protein sequence ID" value="SDG61318.1"/>
    <property type="molecule type" value="Genomic_DNA"/>
</dbReference>
<reference evidence="2 3" key="1">
    <citation type="submission" date="2016-10" db="EMBL/GenBank/DDBJ databases">
        <authorList>
            <person name="de Groot N.N."/>
        </authorList>
    </citation>
    <scope>NUCLEOTIDE SEQUENCE [LARGE SCALE GENOMIC DNA]</scope>
    <source>
        <strain evidence="2 3">CGMCC 4.3143</strain>
    </source>
</reference>
<sequence>MGLGQALTCGLSDDAVRRRVRSRRWRQVYPRVFHASDHPWTDTSRTWAVVLWLGPRGVLSGPAAAFVHGLADRAPPVVGVTVPQRSRLRGRPGIVVRRRDLAPEDLGVRRGIRLTGVELTVLETALALPDGAAFLDRALQRHVPLPPLVAAYHRNLGARGWSRLRPLLVAAQDRTASRLERLFLQILRDAHLTGWVANLRIGSWEADVAFPEQRVAIELDGWAWHVEPGRFQGDRTKQNSLALTGWTVLRFTWADVTQRPDHVRAVVRRALALAA</sequence>
<evidence type="ECO:0000313" key="3">
    <source>
        <dbReference type="Proteomes" id="UP000198967"/>
    </source>
</evidence>
<keyword evidence="2" id="KW-0540">Nuclease</keyword>
<accession>A0A1G7VP40</accession>
<keyword evidence="3" id="KW-1185">Reference proteome</keyword>
<dbReference type="InterPro" id="IPR011335">
    <property type="entry name" value="Restrct_endonuc-II-like"/>
</dbReference>
<keyword evidence="2" id="KW-0255">Endonuclease</keyword>
<organism evidence="2 3">
    <name type="scientific">Pseudonocardia oroxyli</name>
    <dbReference type="NCBI Taxonomy" id="366584"/>
    <lineage>
        <taxon>Bacteria</taxon>
        <taxon>Bacillati</taxon>
        <taxon>Actinomycetota</taxon>
        <taxon>Actinomycetes</taxon>
        <taxon>Pseudonocardiales</taxon>
        <taxon>Pseudonocardiaceae</taxon>
        <taxon>Pseudonocardia</taxon>
    </lineage>
</organism>
<feature type="domain" description="DUF559" evidence="1">
    <location>
        <begin position="174"/>
        <end position="270"/>
    </location>
</feature>
<evidence type="ECO:0000259" key="1">
    <source>
        <dbReference type="Pfam" id="PF04480"/>
    </source>
</evidence>
<evidence type="ECO:0000313" key="2">
    <source>
        <dbReference type="EMBL" id="SDG61318.1"/>
    </source>
</evidence>
<dbReference type="Gene3D" id="3.40.960.10">
    <property type="entry name" value="VSR Endonuclease"/>
    <property type="match status" value="1"/>
</dbReference>
<name>A0A1G7VP40_PSEOR</name>
<gene>
    <name evidence="2" type="ORF">SAMN05216377_113117</name>
</gene>
<dbReference type="STRING" id="366584.SAMN05216377_113117"/>